<reference evidence="10 11" key="1">
    <citation type="submission" date="2018-04" db="EMBL/GenBank/DDBJ databases">
        <authorList>
            <person name="Zhang X."/>
            <person name="Yuan J."/>
            <person name="Li F."/>
            <person name="Xiang J."/>
        </authorList>
    </citation>
    <scope>NUCLEOTIDE SEQUENCE [LARGE SCALE GENOMIC DNA]</scope>
    <source>
        <tissue evidence="10">Muscle</tissue>
    </source>
</reference>
<name>A0A3R7PW65_PENVA</name>
<evidence type="ECO:0000256" key="3">
    <source>
        <dbReference type="ARBA" id="ARBA00022679"/>
    </source>
</evidence>
<keyword evidence="8 9" id="KW-0325">Glycoprotein</keyword>
<protein>
    <recommendedName>
        <fullName evidence="9">Carbohydrate sulfotransferase</fullName>
        <ecNumber evidence="9">2.8.2.-</ecNumber>
    </recommendedName>
</protein>
<keyword evidence="6 9" id="KW-0333">Golgi apparatus</keyword>
<keyword evidence="4" id="KW-0812">Transmembrane</keyword>
<evidence type="ECO:0000256" key="8">
    <source>
        <dbReference type="ARBA" id="ARBA00023180"/>
    </source>
</evidence>
<accession>A0A3R7PW65</accession>
<evidence type="ECO:0000256" key="9">
    <source>
        <dbReference type="RuleBase" id="RU364020"/>
    </source>
</evidence>
<dbReference type="PANTHER" id="PTHR12137">
    <property type="entry name" value="CARBOHYDRATE SULFOTRANSFERASE"/>
    <property type="match status" value="1"/>
</dbReference>
<evidence type="ECO:0000256" key="7">
    <source>
        <dbReference type="ARBA" id="ARBA00023136"/>
    </source>
</evidence>
<keyword evidence="9" id="KW-0119">Carbohydrate metabolism</keyword>
<keyword evidence="7" id="KW-0472">Membrane</keyword>
<evidence type="ECO:0000256" key="4">
    <source>
        <dbReference type="ARBA" id="ARBA00022692"/>
    </source>
</evidence>
<dbReference type="EMBL" id="QCYY01001313">
    <property type="protein sequence ID" value="ROT78953.1"/>
    <property type="molecule type" value="Genomic_DNA"/>
</dbReference>
<reference evidence="10 11" key="2">
    <citation type="submission" date="2019-01" db="EMBL/GenBank/DDBJ databases">
        <title>The decoding of complex shrimp genome reveals the adaptation for benthos swimmer, frequently molting mechanism and breeding impact on genome.</title>
        <authorList>
            <person name="Sun Y."/>
            <person name="Gao Y."/>
            <person name="Yu Y."/>
        </authorList>
    </citation>
    <scope>NUCLEOTIDE SEQUENCE [LARGE SCALE GENOMIC DNA]</scope>
    <source>
        <tissue evidence="10">Muscle</tissue>
    </source>
</reference>
<dbReference type="Proteomes" id="UP000283509">
    <property type="component" value="Unassembled WGS sequence"/>
</dbReference>
<dbReference type="OrthoDB" id="2019940at2759"/>
<keyword evidence="5" id="KW-1133">Transmembrane helix</keyword>
<organism evidence="10 11">
    <name type="scientific">Penaeus vannamei</name>
    <name type="common">Whiteleg shrimp</name>
    <name type="synonym">Litopenaeus vannamei</name>
    <dbReference type="NCBI Taxonomy" id="6689"/>
    <lineage>
        <taxon>Eukaryota</taxon>
        <taxon>Metazoa</taxon>
        <taxon>Ecdysozoa</taxon>
        <taxon>Arthropoda</taxon>
        <taxon>Crustacea</taxon>
        <taxon>Multicrustacea</taxon>
        <taxon>Malacostraca</taxon>
        <taxon>Eumalacostraca</taxon>
        <taxon>Eucarida</taxon>
        <taxon>Decapoda</taxon>
        <taxon>Dendrobranchiata</taxon>
        <taxon>Penaeoidea</taxon>
        <taxon>Penaeidae</taxon>
        <taxon>Penaeus</taxon>
    </lineage>
</organism>
<keyword evidence="9" id="KW-0735">Signal-anchor</keyword>
<dbReference type="AlphaFoldDB" id="A0A3R7PW65"/>
<evidence type="ECO:0000256" key="6">
    <source>
        <dbReference type="ARBA" id="ARBA00023034"/>
    </source>
</evidence>
<dbReference type="InterPro" id="IPR005331">
    <property type="entry name" value="Sulfotransferase"/>
</dbReference>
<dbReference type="GO" id="GO:0008146">
    <property type="term" value="F:sulfotransferase activity"/>
    <property type="evidence" value="ECO:0007669"/>
    <property type="project" value="InterPro"/>
</dbReference>
<proteinExistence type="inferred from homology"/>
<evidence type="ECO:0000256" key="5">
    <source>
        <dbReference type="ARBA" id="ARBA00022989"/>
    </source>
</evidence>
<evidence type="ECO:0000313" key="11">
    <source>
        <dbReference type="Proteomes" id="UP000283509"/>
    </source>
</evidence>
<comment type="caution">
    <text evidence="10">The sequence shown here is derived from an EMBL/GenBank/DDBJ whole genome shotgun (WGS) entry which is preliminary data.</text>
</comment>
<dbReference type="GO" id="GO:0000139">
    <property type="term" value="C:Golgi membrane"/>
    <property type="evidence" value="ECO:0007669"/>
    <property type="project" value="UniProtKB-SubCell"/>
</dbReference>
<dbReference type="InterPro" id="IPR018011">
    <property type="entry name" value="Carb_sulfotrans_8-10"/>
</dbReference>
<keyword evidence="3 9" id="KW-0808">Transferase</keyword>
<evidence type="ECO:0000313" key="10">
    <source>
        <dbReference type="EMBL" id="ROT78953.1"/>
    </source>
</evidence>
<evidence type="ECO:0000256" key="2">
    <source>
        <dbReference type="ARBA" id="ARBA00006339"/>
    </source>
</evidence>
<comment type="similarity">
    <text evidence="2 9">Belongs to the sulfotransferase 2 family.</text>
</comment>
<evidence type="ECO:0000256" key="1">
    <source>
        <dbReference type="ARBA" id="ARBA00004323"/>
    </source>
</evidence>
<dbReference type="GO" id="GO:0016051">
    <property type="term" value="P:carbohydrate biosynthetic process"/>
    <property type="evidence" value="ECO:0007669"/>
    <property type="project" value="InterPro"/>
</dbReference>
<dbReference type="PANTHER" id="PTHR12137:SF54">
    <property type="entry name" value="CARBOHYDRATE SULFOTRANSFERASE"/>
    <property type="match status" value="1"/>
</dbReference>
<dbReference type="EC" id="2.8.2.-" evidence="9"/>
<comment type="subcellular location">
    <subcellularLocation>
        <location evidence="1 9">Golgi apparatus membrane</location>
        <topology evidence="1 9">Single-pass type II membrane protein</topology>
    </subcellularLocation>
</comment>
<keyword evidence="11" id="KW-1185">Reference proteome</keyword>
<gene>
    <name evidence="10" type="ORF">C7M84_002349</name>
</gene>
<sequence>MRPGLFPRGMARLPRKLIITIVYMYCLLLVYRLQDAHQKNALAAARVDAKLAAHYERLHLKSLLGALLYVPKRNFTWCIMPKVASTSWALALLQLEGYGEEDLQETGEPPQVALRNLLRPVQPDQMNATVQPSLKFLFVRHPLERVVSAYRNKLEDSFAYHDGEHFYRTYGRSIVQGFRQRKKFKILLDAGDDPGDGDDYRREPTFEEFVDYLLGTEVVDYDEHWKPMWLQCHVCDLEYDYIIKYEAFQEESEYFLRLLKERKHVPESFDLRWENKGGTDKGATLEYLSKISEHKRWLLYAKYQEDFSLFGYTMEGYTEAIPPELSMHTNDLH</sequence>
<dbReference type="Pfam" id="PF03567">
    <property type="entry name" value="Sulfotransfer_2"/>
    <property type="match status" value="1"/>
</dbReference>